<dbReference type="InParanoid" id="C5KTQ8"/>
<dbReference type="GeneID" id="9060788"/>
<dbReference type="Proteomes" id="UP000007800">
    <property type="component" value="Unassembled WGS sequence"/>
</dbReference>
<keyword evidence="2" id="KW-1185">Reference proteome</keyword>
<gene>
    <name evidence="1" type="ORF">Pmar_PMAR019052</name>
</gene>
<reference evidence="1 2" key="1">
    <citation type="submission" date="2008-07" db="EMBL/GenBank/DDBJ databases">
        <authorList>
            <person name="El-Sayed N."/>
            <person name="Caler E."/>
            <person name="Inman J."/>
            <person name="Amedeo P."/>
            <person name="Hass B."/>
            <person name="Wortman J."/>
        </authorList>
    </citation>
    <scope>NUCLEOTIDE SEQUENCE [LARGE SCALE GENOMIC DNA]</scope>
    <source>
        <strain evidence="2">ATCC 50983 / TXsc</strain>
    </source>
</reference>
<organism evidence="2">
    <name type="scientific">Perkinsus marinus (strain ATCC 50983 / TXsc)</name>
    <dbReference type="NCBI Taxonomy" id="423536"/>
    <lineage>
        <taxon>Eukaryota</taxon>
        <taxon>Sar</taxon>
        <taxon>Alveolata</taxon>
        <taxon>Perkinsozoa</taxon>
        <taxon>Perkinsea</taxon>
        <taxon>Perkinsida</taxon>
        <taxon>Perkinsidae</taxon>
        <taxon>Perkinsus</taxon>
    </lineage>
</organism>
<dbReference type="EMBL" id="GG676180">
    <property type="protein sequence ID" value="EER11950.1"/>
    <property type="molecule type" value="Genomic_DNA"/>
</dbReference>
<evidence type="ECO:0000313" key="2">
    <source>
        <dbReference type="Proteomes" id="UP000007800"/>
    </source>
</evidence>
<feature type="non-terminal residue" evidence="1">
    <location>
        <position position="1"/>
    </location>
</feature>
<accession>C5KTQ8</accession>
<protein>
    <submittedName>
        <fullName evidence="1">Uncharacterized protein</fullName>
    </submittedName>
</protein>
<name>C5KTQ8_PERM5</name>
<dbReference type="RefSeq" id="XP_002780155.1">
    <property type="nucleotide sequence ID" value="XM_002780109.1"/>
</dbReference>
<sequence length="15" mass="1720">YTGLTLIHPPEGREH</sequence>
<proteinExistence type="predicted"/>
<evidence type="ECO:0000313" key="1">
    <source>
        <dbReference type="EMBL" id="EER11950.1"/>
    </source>
</evidence>